<evidence type="ECO:0000313" key="2">
    <source>
        <dbReference type="EMBL" id="NED95459.1"/>
    </source>
</evidence>
<evidence type="ECO:0000313" key="3">
    <source>
        <dbReference type="Proteomes" id="UP000469185"/>
    </source>
</evidence>
<gene>
    <name evidence="2" type="ORF">G1H11_09050</name>
</gene>
<feature type="compositionally biased region" description="Basic and acidic residues" evidence="1">
    <location>
        <begin position="1"/>
        <end position="11"/>
    </location>
</feature>
<comment type="caution">
    <text evidence="2">The sequence shown here is derived from an EMBL/GenBank/DDBJ whole genome shotgun (WGS) entry which is preliminary data.</text>
</comment>
<proteinExistence type="predicted"/>
<dbReference type="RefSeq" id="WP_163818232.1">
    <property type="nucleotide sequence ID" value="NZ_JAAGOB010000004.1"/>
</dbReference>
<dbReference type="InterPro" id="IPR007922">
    <property type="entry name" value="DciA-like"/>
</dbReference>
<protein>
    <submittedName>
        <fullName evidence="2">DUF721 domain-containing protein</fullName>
    </submittedName>
</protein>
<keyword evidence="3" id="KW-1185">Reference proteome</keyword>
<name>A0A6N9YKR3_9ACTN</name>
<dbReference type="Pfam" id="PF05258">
    <property type="entry name" value="DciA"/>
    <property type="match status" value="1"/>
</dbReference>
<feature type="region of interest" description="Disordered" evidence="1">
    <location>
        <begin position="185"/>
        <end position="205"/>
    </location>
</feature>
<dbReference type="Proteomes" id="UP000469185">
    <property type="component" value="Unassembled WGS sequence"/>
</dbReference>
<dbReference type="PANTHER" id="PTHR36456:SF1">
    <property type="entry name" value="UPF0232 PROTEIN SCO3875"/>
    <property type="match status" value="1"/>
</dbReference>
<evidence type="ECO:0000256" key="1">
    <source>
        <dbReference type="SAM" id="MobiDB-lite"/>
    </source>
</evidence>
<feature type="region of interest" description="Disordered" evidence="1">
    <location>
        <begin position="1"/>
        <end position="93"/>
    </location>
</feature>
<organism evidence="2 3">
    <name type="scientific">Phytoactinopolyspora alkaliphila</name>
    <dbReference type="NCBI Taxonomy" id="1783498"/>
    <lineage>
        <taxon>Bacteria</taxon>
        <taxon>Bacillati</taxon>
        <taxon>Actinomycetota</taxon>
        <taxon>Actinomycetes</taxon>
        <taxon>Jiangellales</taxon>
        <taxon>Jiangellaceae</taxon>
        <taxon>Phytoactinopolyspora</taxon>
    </lineage>
</organism>
<dbReference type="AlphaFoldDB" id="A0A6N9YKR3"/>
<accession>A0A6N9YKR3</accession>
<sequence>MTGEPERREEGNEGPATSVPPAEAANRAEAEQDTWDPDGVDLAKALVARGKAAGRSGSRRGGTTRRRGSGGRSRSFAGSGWSGPGGDERDPQPLSAAVDKLADEHGWEEDLSVHGVMARWDELVGAEVASHVRPESYDESVLTVRADSSAWATQVRLLASELVKKINQRIGHGTVTKVNVLGPQARSWSKGRRSVPGRGPRDTYG</sequence>
<dbReference type="PANTHER" id="PTHR36456">
    <property type="entry name" value="UPF0232 PROTEIN SCO3875"/>
    <property type="match status" value="1"/>
</dbReference>
<dbReference type="EMBL" id="JAAGOB010000004">
    <property type="protein sequence ID" value="NED95459.1"/>
    <property type="molecule type" value="Genomic_DNA"/>
</dbReference>
<reference evidence="2 3" key="1">
    <citation type="submission" date="2020-02" db="EMBL/GenBank/DDBJ databases">
        <authorList>
            <person name="Li X.-J."/>
            <person name="Feng X.-M."/>
        </authorList>
    </citation>
    <scope>NUCLEOTIDE SEQUENCE [LARGE SCALE GENOMIC DNA]</scope>
    <source>
        <strain evidence="2 3">CGMCC 4.7225</strain>
    </source>
</reference>